<dbReference type="KEGG" id="camu:CA2015_2196"/>
<keyword evidence="4" id="KW-1185">Reference proteome</keyword>
<reference evidence="3 4" key="1">
    <citation type="submission" date="2015-07" db="EMBL/GenBank/DDBJ databases">
        <authorList>
            <person name="Kim K.M."/>
        </authorList>
    </citation>
    <scope>NUCLEOTIDE SEQUENCE [LARGE SCALE GENOMIC DNA]</scope>
    <source>
        <strain evidence="3 4">KCTC 12363</strain>
    </source>
</reference>
<dbReference type="Gene3D" id="3.40.50.450">
    <property type="match status" value="1"/>
</dbReference>
<evidence type="ECO:0000313" key="3">
    <source>
        <dbReference type="EMBL" id="AKP51617.1"/>
    </source>
</evidence>
<protein>
    <recommendedName>
        <fullName evidence="2">Cytokinin riboside 5'-monophosphate phosphoribohydrolase</fullName>
        <ecNumber evidence="2">3.2.2.n1</ecNumber>
    </recommendedName>
</protein>
<dbReference type="PANTHER" id="PTHR43393">
    <property type="entry name" value="CYTOKININ RIBOSIDE 5'-MONOPHOSPHATE PHOSPHORIBOHYDROLASE"/>
    <property type="match status" value="1"/>
</dbReference>
<dbReference type="EMBL" id="CP012040">
    <property type="protein sequence ID" value="AKP51617.1"/>
    <property type="molecule type" value="Genomic_DNA"/>
</dbReference>
<dbReference type="InterPro" id="IPR031100">
    <property type="entry name" value="LOG_fam"/>
</dbReference>
<dbReference type="GO" id="GO:0008714">
    <property type="term" value="F:AMP nucleosidase activity"/>
    <property type="evidence" value="ECO:0007669"/>
    <property type="project" value="UniProtKB-EC"/>
</dbReference>
<dbReference type="Proteomes" id="UP000036520">
    <property type="component" value="Chromosome"/>
</dbReference>
<dbReference type="InterPro" id="IPR005269">
    <property type="entry name" value="LOG"/>
</dbReference>
<comment type="similarity">
    <text evidence="2">Belongs to the LOG family.</text>
</comment>
<proteinExistence type="inferred from homology"/>
<name>A0A0H4PTG5_9BACT</name>
<dbReference type="EC" id="3.2.2.n1" evidence="2"/>
<sequence>MFAQFGWFTLGKNYRFYFRCLVFDLMRMDEGKEEDKIRRAFKEKDWAEIKSADSWVIFKVISEFVEGFEKLAKIGPCVSIFGSARTRSDHHNFQKAEAIAAKLVRHGYGVITGGGPGIMEAGNRGAHSEKGKSVGLNIVLPFEQFNNIYIDPDKLLTFDYFFVRKVMFTKYSQGFIVLPGGFGTMDELFEALTLIQTKKIGRFPIVLVGKAYWEGLIEWIKTTMLESNANINKEDLDLFVLVDSADDAVAAIDDFYNKYLLSPNY</sequence>
<dbReference type="STRING" id="320787.CA2015_2196"/>
<organism evidence="3 4">
    <name type="scientific">Cyclobacterium amurskyense</name>
    <dbReference type="NCBI Taxonomy" id="320787"/>
    <lineage>
        <taxon>Bacteria</taxon>
        <taxon>Pseudomonadati</taxon>
        <taxon>Bacteroidota</taxon>
        <taxon>Cytophagia</taxon>
        <taxon>Cytophagales</taxon>
        <taxon>Cyclobacteriaceae</taxon>
        <taxon>Cyclobacterium</taxon>
    </lineage>
</organism>
<dbReference type="AlphaFoldDB" id="A0A0H4PTG5"/>
<dbReference type="GO" id="GO:0009691">
    <property type="term" value="P:cytokinin biosynthetic process"/>
    <property type="evidence" value="ECO:0007669"/>
    <property type="project" value="UniProtKB-UniRule"/>
</dbReference>
<accession>A0A0H4PTG5</accession>
<dbReference type="SUPFAM" id="SSF102405">
    <property type="entry name" value="MCP/YpsA-like"/>
    <property type="match status" value="1"/>
</dbReference>
<dbReference type="PATRIC" id="fig|320787.5.peg.2414"/>
<keyword evidence="2" id="KW-0378">Hydrolase</keyword>
<gene>
    <name evidence="3" type="ORF">CA2015_2196</name>
</gene>
<dbReference type="NCBIfam" id="TIGR00730">
    <property type="entry name" value="Rossman fold protein, TIGR00730 family"/>
    <property type="match status" value="1"/>
</dbReference>
<dbReference type="GO" id="GO:0005829">
    <property type="term" value="C:cytosol"/>
    <property type="evidence" value="ECO:0007669"/>
    <property type="project" value="TreeGrafter"/>
</dbReference>
<evidence type="ECO:0000256" key="1">
    <source>
        <dbReference type="ARBA" id="ARBA00000274"/>
    </source>
</evidence>
<keyword evidence="2" id="KW-0203">Cytokinin biosynthesis</keyword>
<dbReference type="Pfam" id="PF03641">
    <property type="entry name" value="Lysine_decarbox"/>
    <property type="match status" value="1"/>
</dbReference>
<dbReference type="InterPro" id="IPR052341">
    <property type="entry name" value="LOG_family_nucleotidases"/>
</dbReference>
<dbReference type="PANTHER" id="PTHR43393:SF3">
    <property type="entry name" value="LYSINE DECARBOXYLASE-LIKE PROTEIN"/>
    <property type="match status" value="1"/>
</dbReference>
<evidence type="ECO:0000313" key="4">
    <source>
        <dbReference type="Proteomes" id="UP000036520"/>
    </source>
</evidence>
<evidence type="ECO:0000256" key="2">
    <source>
        <dbReference type="RuleBase" id="RU363015"/>
    </source>
</evidence>
<comment type="catalytic activity">
    <reaction evidence="1">
        <text>AMP + H2O = D-ribose 5-phosphate + adenine</text>
        <dbReference type="Rhea" id="RHEA:20129"/>
        <dbReference type="ChEBI" id="CHEBI:15377"/>
        <dbReference type="ChEBI" id="CHEBI:16708"/>
        <dbReference type="ChEBI" id="CHEBI:78346"/>
        <dbReference type="ChEBI" id="CHEBI:456215"/>
        <dbReference type="EC" id="3.2.2.4"/>
    </reaction>
</comment>